<reference evidence="1" key="1">
    <citation type="journal article" date="2020" name="Phytopathology">
        <title>Genome Sequence Resources of Colletotrichum truncatum, C. plurivorum, C. musicola, and C. sojae: Four Species Pathogenic to Soybean (Glycine max).</title>
        <authorList>
            <person name="Rogerio F."/>
            <person name="Boufleur T.R."/>
            <person name="Ciampi-Guillardi M."/>
            <person name="Sukno S.A."/>
            <person name="Thon M.R."/>
            <person name="Massola Junior N.S."/>
            <person name="Baroncelli R."/>
        </authorList>
    </citation>
    <scope>NUCLEOTIDE SEQUENCE</scope>
    <source>
        <strain evidence="1">LFN00145</strain>
    </source>
</reference>
<gene>
    <name evidence="1" type="ORF">CPLU01_16023</name>
</gene>
<evidence type="ECO:0000313" key="2">
    <source>
        <dbReference type="Proteomes" id="UP000654918"/>
    </source>
</evidence>
<organism evidence="1 2">
    <name type="scientific">Colletotrichum plurivorum</name>
    <dbReference type="NCBI Taxonomy" id="2175906"/>
    <lineage>
        <taxon>Eukaryota</taxon>
        <taxon>Fungi</taxon>
        <taxon>Dikarya</taxon>
        <taxon>Ascomycota</taxon>
        <taxon>Pezizomycotina</taxon>
        <taxon>Sordariomycetes</taxon>
        <taxon>Hypocreomycetidae</taxon>
        <taxon>Glomerellales</taxon>
        <taxon>Glomerellaceae</taxon>
        <taxon>Colletotrichum</taxon>
        <taxon>Colletotrichum orchidearum species complex</taxon>
    </lineage>
</organism>
<dbReference type="Proteomes" id="UP000654918">
    <property type="component" value="Unassembled WGS sequence"/>
</dbReference>
<evidence type="ECO:0000313" key="1">
    <source>
        <dbReference type="EMBL" id="KAF6804955.1"/>
    </source>
</evidence>
<sequence length="208" mass="23124">FDFTGGRRAIIPLNRHRWDLTLHAALAYSTETGRKLSLYLSTHTWERILTSAERIAATLLGDSSDLSIPGMFPYVEGMPVVVNENTYMGLKVVNGAEFTAAGIIHPPGLQEVTISNEVSIFLGPPSGIILKSDTTQGVTFPNMPPNTVVLPARSVRLADARTVRDKTEQHNWRAWEVQDSKHDDERNDSLAILFRLNTTTTIWLLIIS</sequence>
<name>A0A8H6J1Z7_9PEZI</name>
<dbReference type="AlphaFoldDB" id="A0A8H6J1Z7"/>
<accession>A0A8H6J1Z7</accession>
<proteinExistence type="predicted"/>
<dbReference type="EMBL" id="WIGO01000776">
    <property type="protein sequence ID" value="KAF6804955.1"/>
    <property type="molecule type" value="Genomic_DNA"/>
</dbReference>
<comment type="caution">
    <text evidence="1">The sequence shown here is derived from an EMBL/GenBank/DDBJ whole genome shotgun (WGS) entry which is preliminary data.</text>
</comment>
<protein>
    <submittedName>
        <fullName evidence="1">DNA repair and recombination protein</fullName>
    </submittedName>
</protein>
<feature type="non-terminal residue" evidence="1">
    <location>
        <position position="208"/>
    </location>
</feature>
<keyword evidence="2" id="KW-1185">Reference proteome</keyword>